<evidence type="ECO:0000256" key="1">
    <source>
        <dbReference type="SAM" id="Coils"/>
    </source>
</evidence>
<dbReference type="EMBL" id="JAKNSF020000013">
    <property type="protein sequence ID" value="KAK7735415.1"/>
    <property type="molecule type" value="Genomic_DNA"/>
</dbReference>
<keyword evidence="1" id="KW-0175">Coiled coil</keyword>
<sequence length="157" mass="18077">MNPAPLASDTSSAEDATWQVERQILLDEVEDLKNKYSDMEKKLRQAERQSDRKISDLQEILTFTRNQAASQVEEATEASEDKIQDLQMRNIALLRRANEAEKKEAEWKERATTVCVVQPRRFLSRRRRSDPTALATGIWCHEHTTQQEGATEADSME</sequence>
<comment type="caution">
    <text evidence="2">The sequence shown here is derived from an EMBL/GenBank/DDBJ whole genome shotgun (WGS) entry which is preliminary data.</text>
</comment>
<organism evidence="2 3">
    <name type="scientific">Diaporthe eres</name>
    <name type="common">Phomopsis oblonga</name>
    <dbReference type="NCBI Taxonomy" id="83184"/>
    <lineage>
        <taxon>Eukaryota</taxon>
        <taxon>Fungi</taxon>
        <taxon>Dikarya</taxon>
        <taxon>Ascomycota</taxon>
        <taxon>Pezizomycotina</taxon>
        <taxon>Sordariomycetes</taxon>
        <taxon>Sordariomycetidae</taxon>
        <taxon>Diaporthales</taxon>
        <taxon>Diaporthaceae</taxon>
        <taxon>Diaporthe</taxon>
        <taxon>Diaporthe eres species complex</taxon>
    </lineage>
</organism>
<gene>
    <name evidence="2" type="ORF">SLS63_003885</name>
</gene>
<keyword evidence="3" id="KW-1185">Reference proteome</keyword>
<proteinExistence type="predicted"/>
<evidence type="ECO:0000313" key="3">
    <source>
        <dbReference type="Proteomes" id="UP001430848"/>
    </source>
</evidence>
<name>A0ABR1PFL1_DIAER</name>
<accession>A0ABR1PFL1</accession>
<reference evidence="2 3" key="1">
    <citation type="submission" date="2024-02" db="EMBL/GenBank/DDBJ databases">
        <title>De novo assembly and annotation of 12 fungi associated with fruit tree decline syndrome in Ontario, Canada.</title>
        <authorList>
            <person name="Sulman M."/>
            <person name="Ellouze W."/>
            <person name="Ilyukhin E."/>
        </authorList>
    </citation>
    <scope>NUCLEOTIDE SEQUENCE [LARGE SCALE GENOMIC DNA]</scope>
    <source>
        <strain evidence="2 3">M169</strain>
    </source>
</reference>
<evidence type="ECO:0000313" key="2">
    <source>
        <dbReference type="EMBL" id="KAK7735415.1"/>
    </source>
</evidence>
<feature type="coiled-coil region" evidence="1">
    <location>
        <begin position="22"/>
        <end position="110"/>
    </location>
</feature>
<protein>
    <submittedName>
        <fullName evidence="2">Uncharacterized protein</fullName>
    </submittedName>
</protein>
<dbReference type="Proteomes" id="UP001430848">
    <property type="component" value="Unassembled WGS sequence"/>
</dbReference>